<dbReference type="Proteomes" id="UP000297948">
    <property type="component" value="Unassembled WGS sequence"/>
</dbReference>
<proteinExistence type="predicted"/>
<dbReference type="RefSeq" id="WP_135338278.1">
    <property type="nucleotide sequence ID" value="NZ_JBHLTX010000058.1"/>
</dbReference>
<dbReference type="EMBL" id="SRID01000049">
    <property type="protein sequence ID" value="TGB14593.1"/>
    <property type="molecule type" value="Genomic_DNA"/>
</dbReference>
<evidence type="ECO:0000256" key="1">
    <source>
        <dbReference type="SAM" id="MobiDB-lite"/>
    </source>
</evidence>
<reference evidence="2 3" key="1">
    <citation type="submission" date="2019-03" db="EMBL/GenBank/DDBJ databases">
        <authorList>
            <person name="Gonzalez-Pimentel J.L."/>
        </authorList>
    </citation>
    <scope>NUCLEOTIDE SEQUENCE [LARGE SCALE GENOMIC DNA]</scope>
    <source>
        <strain evidence="2 3">JCM 31289</strain>
    </source>
</reference>
<evidence type="ECO:0000313" key="3">
    <source>
        <dbReference type="Proteomes" id="UP000297948"/>
    </source>
</evidence>
<accession>A0A4Z0HFT7</accession>
<keyword evidence="3" id="KW-1185">Reference proteome</keyword>
<dbReference type="OrthoDB" id="4321441at2"/>
<evidence type="ECO:0000313" key="2">
    <source>
        <dbReference type="EMBL" id="TGB14593.1"/>
    </source>
</evidence>
<sequence length="288" mass="30893">MTSRTDQLLARARIATPPATDIQAAEARIAARLSASSASCGTCCPAPHCTPAAPPPPEHLGAVAAGRWRGGLAEGAAERMAQDLRTLCEALIARPGALTDLRDFLARRLLEPPGARVLGCILHLADHPDSAQFWWQYAAGAGDPAAAYCLYLHHMSLGEDAQAHGWLNWWHEQACAAPAAITTVLHEDGGAEADHEMAVALRVLRALTRERKLPAAAVRLLDYVPTAVEFTTEADLDLPLPEPDFAHQVKELTAEPVVAYAGSPAPGRETLPERRVRRSKQPTRAMSV</sequence>
<feature type="region of interest" description="Disordered" evidence="1">
    <location>
        <begin position="261"/>
        <end position="288"/>
    </location>
</feature>
<name>A0A4Z0HFT7_9ACTN</name>
<protein>
    <submittedName>
        <fullName evidence="2">Uncharacterized protein</fullName>
    </submittedName>
</protein>
<comment type="caution">
    <text evidence="2">The sequence shown here is derived from an EMBL/GenBank/DDBJ whole genome shotgun (WGS) entry which is preliminary data.</text>
</comment>
<organism evidence="2 3">
    <name type="scientific">Streptomyces palmae</name>
    <dbReference type="NCBI Taxonomy" id="1701085"/>
    <lineage>
        <taxon>Bacteria</taxon>
        <taxon>Bacillati</taxon>
        <taxon>Actinomycetota</taxon>
        <taxon>Actinomycetes</taxon>
        <taxon>Kitasatosporales</taxon>
        <taxon>Streptomycetaceae</taxon>
        <taxon>Streptomyces</taxon>
    </lineage>
</organism>
<gene>
    <name evidence="2" type="ORF">E4099_08110</name>
</gene>
<dbReference type="AlphaFoldDB" id="A0A4Z0HFT7"/>